<gene>
    <name evidence="2" type="ORF">M406DRAFT_329397</name>
</gene>
<dbReference type="OrthoDB" id="1703270at2759"/>
<dbReference type="RefSeq" id="XP_040776452.1">
    <property type="nucleotide sequence ID" value="XM_040920421.1"/>
</dbReference>
<name>A0A9P4Y2R1_CRYP1</name>
<evidence type="ECO:0000313" key="3">
    <source>
        <dbReference type="Proteomes" id="UP000803844"/>
    </source>
</evidence>
<reference evidence="2" key="1">
    <citation type="journal article" date="2020" name="Phytopathology">
        <title>Genome sequence of the chestnut blight fungus Cryphonectria parasitica EP155: A fundamental resource for an archetypical invasive plant pathogen.</title>
        <authorList>
            <person name="Crouch J.A."/>
            <person name="Dawe A."/>
            <person name="Aerts A."/>
            <person name="Barry K."/>
            <person name="Churchill A.C.L."/>
            <person name="Grimwood J."/>
            <person name="Hillman B."/>
            <person name="Milgroom M.G."/>
            <person name="Pangilinan J."/>
            <person name="Smith M."/>
            <person name="Salamov A."/>
            <person name="Schmutz J."/>
            <person name="Yadav J."/>
            <person name="Grigoriev I.V."/>
            <person name="Nuss D."/>
        </authorList>
    </citation>
    <scope>NUCLEOTIDE SEQUENCE</scope>
    <source>
        <strain evidence="2">EP155</strain>
    </source>
</reference>
<feature type="compositionally biased region" description="Basic and acidic residues" evidence="1">
    <location>
        <begin position="147"/>
        <end position="159"/>
    </location>
</feature>
<dbReference type="AlphaFoldDB" id="A0A9P4Y2R1"/>
<dbReference type="EMBL" id="MU032347">
    <property type="protein sequence ID" value="KAF3765491.1"/>
    <property type="molecule type" value="Genomic_DNA"/>
</dbReference>
<keyword evidence="3" id="KW-1185">Reference proteome</keyword>
<comment type="caution">
    <text evidence="2">The sequence shown here is derived from an EMBL/GenBank/DDBJ whole genome shotgun (WGS) entry which is preliminary data.</text>
</comment>
<dbReference type="Proteomes" id="UP000803844">
    <property type="component" value="Unassembled WGS sequence"/>
</dbReference>
<protein>
    <submittedName>
        <fullName evidence="2">Uncharacterized protein</fullName>
    </submittedName>
</protein>
<evidence type="ECO:0000313" key="2">
    <source>
        <dbReference type="EMBL" id="KAF3765491.1"/>
    </source>
</evidence>
<sequence length="185" mass="21104">MSGALFNKTPPQAPRAMQEMPVSNDHRASANLNTKFASTHLYTSHAQYAESQYPASLSNAAWPFYDDDEKVHSKSRGGNGSWTNSTTWISEEEKLRVDFARMKEAAGHLGLRKSPYFPRNISEYVEARNHAILRKARLLKESIRGREAAMRPEKRDKRPNFVSIETPAEQETEEMGYGLKETEHF</sequence>
<dbReference type="GeneID" id="63837550"/>
<organism evidence="2 3">
    <name type="scientific">Cryphonectria parasitica (strain ATCC 38755 / EP155)</name>
    <dbReference type="NCBI Taxonomy" id="660469"/>
    <lineage>
        <taxon>Eukaryota</taxon>
        <taxon>Fungi</taxon>
        <taxon>Dikarya</taxon>
        <taxon>Ascomycota</taxon>
        <taxon>Pezizomycotina</taxon>
        <taxon>Sordariomycetes</taxon>
        <taxon>Sordariomycetidae</taxon>
        <taxon>Diaporthales</taxon>
        <taxon>Cryphonectriaceae</taxon>
        <taxon>Cryphonectria-Endothia species complex</taxon>
        <taxon>Cryphonectria</taxon>
    </lineage>
</organism>
<proteinExistence type="predicted"/>
<feature type="region of interest" description="Disordered" evidence="1">
    <location>
        <begin position="147"/>
        <end position="185"/>
    </location>
</feature>
<accession>A0A9P4Y2R1</accession>
<evidence type="ECO:0000256" key="1">
    <source>
        <dbReference type="SAM" id="MobiDB-lite"/>
    </source>
</evidence>